<dbReference type="Proteomes" id="UP001222325">
    <property type="component" value="Unassembled WGS sequence"/>
</dbReference>
<organism evidence="2 3">
    <name type="scientific">Mycena belliarum</name>
    <dbReference type="NCBI Taxonomy" id="1033014"/>
    <lineage>
        <taxon>Eukaryota</taxon>
        <taxon>Fungi</taxon>
        <taxon>Dikarya</taxon>
        <taxon>Basidiomycota</taxon>
        <taxon>Agaricomycotina</taxon>
        <taxon>Agaricomycetes</taxon>
        <taxon>Agaricomycetidae</taxon>
        <taxon>Agaricales</taxon>
        <taxon>Marasmiineae</taxon>
        <taxon>Mycenaceae</taxon>
        <taxon>Mycena</taxon>
    </lineage>
</organism>
<keyword evidence="1" id="KW-1133">Transmembrane helix</keyword>
<accession>A0AAD6TTK5</accession>
<dbReference type="EMBL" id="JARJCN010000063">
    <property type="protein sequence ID" value="KAJ7078844.1"/>
    <property type="molecule type" value="Genomic_DNA"/>
</dbReference>
<gene>
    <name evidence="2" type="ORF">B0H15DRAFT_859491</name>
</gene>
<sequence>MHRGTTSYEITAYMRVASLAIALYDCMQTLPFSVRMWREQLRARHLTLSFVLFVLLRYISIVTLIVSNTGFFCKTFTPISCRHYFLFPSIFKVLQAMVSQAILGIRAYNLSRKSAKIGIALSIIYIISCTLEGLTTLYKREMVYHGNCASASPHGPYGGWIHYAVALIYDFTTTVFCVVFLLRLKPSSDSIMARVSTMMLVDGVWYLVALAMVNSLNVGFYRASPIGNEIQTAAASLGYAVTWIMSQKLLIHLHDASVERRNESVAAAATVTRYITSAREVSRAIRSQFESKNERDHDLTVPDFDVESVRSGRSLPEDVDVEVRVERTVRIERERDRRAYELEDYSRTARSTRYSKQL</sequence>
<reference evidence="2" key="1">
    <citation type="submission" date="2023-03" db="EMBL/GenBank/DDBJ databases">
        <title>Massive genome expansion in bonnet fungi (Mycena s.s.) driven by repeated elements and novel gene families across ecological guilds.</title>
        <authorList>
            <consortium name="Lawrence Berkeley National Laboratory"/>
            <person name="Harder C.B."/>
            <person name="Miyauchi S."/>
            <person name="Viragh M."/>
            <person name="Kuo A."/>
            <person name="Thoen E."/>
            <person name="Andreopoulos B."/>
            <person name="Lu D."/>
            <person name="Skrede I."/>
            <person name="Drula E."/>
            <person name="Henrissat B."/>
            <person name="Morin E."/>
            <person name="Kohler A."/>
            <person name="Barry K."/>
            <person name="LaButti K."/>
            <person name="Morin E."/>
            <person name="Salamov A."/>
            <person name="Lipzen A."/>
            <person name="Mereny Z."/>
            <person name="Hegedus B."/>
            <person name="Baldrian P."/>
            <person name="Stursova M."/>
            <person name="Weitz H."/>
            <person name="Taylor A."/>
            <person name="Grigoriev I.V."/>
            <person name="Nagy L.G."/>
            <person name="Martin F."/>
            <person name="Kauserud H."/>
        </authorList>
    </citation>
    <scope>NUCLEOTIDE SEQUENCE</scope>
    <source>
        <strain evidence="2">CBHHK173m</strain>
    </source>
</reference>
<feature type="transmembrane region" description="Helical" evidence="1">
    <location>
        <begin position="117"/>
        <end position="138"/>
    </location>
</feature>
<keyword evidence="1" id="KW-0472">Membrane</keyword>
<name>A0AAD6TTK5_9AGAR</name>
<proteinExistence type="predicted"/>
<evidence type="ECO:0000256" key="1">
    <source>
        <dbReference type="SAM" id="Phobius"/>
    </source>
</evidence>
<feature type="transmembrane region" description="Helical" evidence="1">
    <location>
        <begin position="85"/>
        <end position="105"/>
    </location>
</feature>
<feature type="transmembrane region" description="Helical" evidence="1">
    <location>
        <begin position="46"/>
        <end position="65"/>
    </location>
</feature>
<keyword evidence="1" id="KW-0812">Transmembrane</keyword>
<protein>
    <submittedName>
        <fullName evidence="2">Uncharacterized protein</fullName>
    </submittedName>
</protein>
<evidence type="ECO:0000313" key="2">
    <source>
        <dbReference type="EMBL" id="KAJ7078844.1"/>
    </source>
</evidence>
<dbReference type="AlphaFoldDB" id="A0AAD6TTK5"/>
<keyword evidence="3" id="KW-1185">Reference proteome</keyword>
<comment type="caution">
    <text evidence="2">The sequence shown here is derived from an EMBL/GenBank/DDBJ whole genome shotgun (WGS) entry which is preliminary data.</text>
</comment>
<feature type="transmembrane region" description="Helical" evidence="1">
    <location>
        <begin position="203"/>
        <end position="221"/>
    </location>
</feature>
<evidence type="ECO:0000313" key="3">
    <source>
        <dbReference type="Proteomes" id="UP001222325"/>
    </source>
</evidence>
<feature type="transmembrane region" description="Helical" evidence="1">
    <location>
        <begin position="160"/>
        <end position="182"/>
    </location>
</feature>